<dbReference type="InterPro" id="IPR058533">
    <property type="entry name" value="Cation_efflux_TM"/>
</dbReference>
<dbReference type="InterPro" id="IPR002524">
    <property type="entry name" value="Cation_efflux"/>
</dbReference>
<dbReference type="NCBIfam" id="TIGR01297">
    <property type="entry name" value="CDF"/>
    <property type="match status" value="1"/>
</dbReference>
<keyword evidence="4 7" id="KW-0812">Transmembrane</keyword>
<dbReference type="SUPFAM" id="SSF161111">
    <property type="entry name" value="Cation efflux protein transmembrane domain-like"/>
    <property type="match status" value="1"/>
</dbReference>
<dbReference type="Gene3D" id="3.30.70.1350">
    <property type="entry name" value="Cation efflux protein, cytoplasmic domain"/>
    <property type="match status" value="3"/>
</dbReference>
<organism evidence="10">
    <name type="scientific">uncultured Desulfovibrio sp</name>
    <dbReference type="NCBI Taxonomy" id="167968"/>
    <lineage>
        <taxon>Bacteria</taxon>
        <taxon>Pseudomonadati</taxon>
        <taxon>Thermodesulfobacteriota</taxon>
        <taxon>Desulfovibrionia</taxon>
        <taxon>Desulfovibrionales</taxon>
        <taxon>Desulfovibrionaceae</taxon>
        <taxon>Desulfovibrio</taxon>
        <taxon>environmental samples</taxon>
    </lineage>
</organism>
<evidence type="ECO:0000256" key="3">
    <source>
        <dbReference type="ARBA" id="ARBA00022448"/>
    </source>
</evidence>
<reference evidence="10" key="1">
    <citation type="submission" date="2016-08" db="EMBL/GenBank/DDBJ databases">
        <authorList>
            <person name="Seilhamer J.J."/>
        </authorList>
    </citation>
    <scope>NUCLEOTIDE SEQUENCE</scope>
    <source>
        <strain evidence="10">86-1</strain>
    </source>
</reference>
<accession>A0A212KYG5</accession>
<evidence type="ECO:0000256" key="5">
    <source>
        <dbReference type="ARBA" id="ARBA00022989"/>
    </source>
</evidence>
<dbReference type="GO" id="GO:0015086">
    <property type="term" value="F:cadmium ion transmembrane transporter activity"/>
    <property type="evidence" value="ECO:0007669"/>
    <property type="project" value="TreeGrafter"/>
</dbReference>
<dbReference type="SUPFAM" id="SSF160240">
    <property type="entry name" value="Cation efflux protein cytoplasmic domain-like"/>
    <property type="match status" value="3"/>
</dbReference>
<dbReference type="Pfam" id="PF01545">
    <property type="entry name" value="Cation_efflux"/>
    <property type="match status" value="1"/>
</dbReference>
<evidence type="ECO:0000256" key="2">
    <source>
        <dbReference type="ARBA" id="ARBA00008114"/>
    </source>
</evidence>
<feature type="domain" description="Cation efflux protein cytoplasmic" evidence="9">
    <location>
        <begin position="405"/>
        <end position="476"/>
    </location>
</feature>
<dbReference type="InterPro" id="IPR027469">
    <property type="entry name" value="Cation_efflux_TMD_sf"/>
</dbReference>
<dbReference type="Pfam" id="PF16916">
    <property type="entry name" value="ZT_dimer"/>
    <property type="match status" value="3"/>
</dbReference>
<name>A0A212KYG5_9BACT</name>
<evidence type="ECO:0000256" key="6">
    <source>
        <dbReference type="ARBA" id="ARBA00023136"/>
    </source>
</evidence>
<gene>
    <name evidence="10" type="ORF">KL86DES1_10230</name>
</gene>
<dbReference type="EMBL" id="FMJC01000001">
    <property type="protein sequence ID" value="SCM70169.1"/>
    <property type="molecule type" value="Genomic_DNA"/>
</dbReference>
<evidence type="ECO:0000256" key="4">
    <source>
        <dbReference type="ARBA" id="ARBA00022692"/>
    </source>
</evidence>
<dbReference type="InterPro" id="IPR036837">
    <property type="entry name" value="Cation_efflux_CTD_sf"/>
</dbReference>
<feature type="transmembrane region" description="Helical" evidence="7">
    <location>
        <begin position="113"/>
        <end position="133"/>
    </location>
</feature>
<evidence type="ECO:0000256" key="1">
    <source>
        <dbReference type="ARBA" id="ARBA00004141"/>
    </source>
</evidence>
<evidence type="ECO:0000259" key="8">
    <source>
        <dbReference type="Pfam" id="PF01545"/>
    </source>
</evidence>
<feature type="domain" description="Cation efflux protein cytoplasmic" evidence="9">
    <location>
        <begin position="228"/>
        <end position="301"/>
    </location>
</feature>
<dbReference type="PANTHER" id="PTHR43840">
    <property type="entry name" value="MITOCHONDRIAL METAL TRANSPORTER 1-RELATED"/>
    <property type="match status" value="1"/>
</dbReference>
<sequence>MAVPMEASTEKNRAALVSLWAAFALTSVKLIVGLHTNSLGILSEALHSGLDLLAAAMTLAAVRIASKPADARHPYGHGKIENLSALAETLLLFLTCFWVVYEGVQRLMAGESPVTPSLWGVGVMALSIIIDVNRVRILRRVAQKYKSQALEADALHFSTDILSSAVVLVGVLAVWVASALSLPAPLHEILVQADTVAALLVAVIIFRASVRMAMQAVDTLMDSGSTREQQAVIAAVNRVKGITDVRDVRLRSSGPTSFVDLTVGVEPGIKVSEGHRLAHEAEQAVALVLEGADVTVHVEPHSADADKHCDPFAQVQFTAWNHGLSVHNVHILRLSEICHIDLHVELPGDMPFVQAYERVKDFEKALHAAMPRMEVVSHLEPEGAACALAYGASVSLSYAEMAWREIEIAIAKEPLVTTPHKFSVYEVPEQGVCISFHCDIAPALNVEEAHTVCMRLEKQLRLSIPQLGRIIIHMEPGEKAAE</sequence>
<keyword evidence="3" id="KW-0813">Transport</keyword>
<dbReference type="Gene3D" id="1.20.1510.10">
    <property type="entry name" value="Cation efflux protein transmembrane domain"/>
    <property type="match status" value="1"/>
</dbReference>
<feature type="transmembrane region" description="Helical" evidence="7">
    <location>
        <begin position="40"/>
        <end position="62"/>
    </location>
</feature>
<dbReference type="RefSeq" id="WP_179981625.1">
    <property type="nucleotide sequence ID" value="NZ_LT608333.1"/>
</dbReference>
<keyword evidence="5 7" id="KW-1133">Transmembrane helix</keyword>
<dbReference type="GO" id="GO:0015093">
    <property type="term" value="F:ferrous iron transmembrane transporter activity"/>
    <property type="evidence" value="ECO:0007669"/>
    <property type="project" value="TreeGrafter"/>
</dbReference>
<feature type="domain" description="Cation efflux protein cytoplasmic" evidence="9">
    <location>
        <begin position="322"/>
        <end position="382"/>
    </location>
</feature>
<dbReference type="AlphaFoldDB" id="A0A212KYG5"/>
<feature type="transmembrane region" description="Helical" evidence="7">
    <location>
        <begin position="154"/>
        <end position="177"/>
    </location>
</feature>
<evidence type="ECO:0000256" key="7">
    <source>
        <dbReference type="SAM" id="Phobius"/>
    </source>
</evidence>
<evidence type="ECO:0000313" key="10">
    <source>
        <dbReference type="EMBL" id="SCM70169.1"/>
    </source>
</evidence>
<dbReference type="GO" id="GO:0006882">
    <property type="term" value="P:intracellular zinc ion homeostasis"/>
    <property type="evidence" value="ECO:0007669"/>
    <property type="project" value="TreeGrafter"/>
</dbReference>
<dbReference type="GO" id="GO:0015341">
    <property type="term" value="F:zinc efflux antiporter activity"/>
    <property type="evidence" value="ECO:0007669"/>
    <property type="project" value="TreeGrafter"/>
</dbReference>
<protein>
    <submittedName>
        <fullName evidence="10">Cation diffusion facilitator family transporter</fullName>
    </submittedName>
</protein>
<dbReference type="GO" id="GO:0005886">
    <property type="term" value="C:plasma membrane"/>
    <property type="evidence" value="ECO:0007669"/>
    <property type="project" value="TreeGrafter"/>
</dbReference>
<keyword evidence="6 7" id="KW-0472">Membrane</keyword>
<dbReference type="InterPro" id="IPR027470">
    <property type="entry name" value="Cation_efflux_CTD"/>
</dbReference>
<dbReference type="InterPro" id="IPR050291">
    <property type="entry name" value="CDF_Transporter"/>
</dbReference>
<feature type="transmembrane region" description="Helical" evidence="7">
    <location>
        <begin position="189"/>
        <end position="206"/>
    </location>
</feature>
<comment type="similarity">
    <text evidence="2">Belongs to the cation diffusion facilitator (CDF) transporter (TC 2.A.4) family.</text>
</comment>
<feature type="domain" description="Cation efflux protein transmembrane" evidence="8">
    <location>
        <begin position="16"/>
        <end position="221"/>
    </location>
</feature>
<feature type="transmembrane region" description="Helical" evidence="7">
    <location>
        <begin position="83"/>
        <end position="101"/>
    </location>
</feature>
<comment type="subcellular location">
    <subcellularLocation>
        <location evidence="1">Membrane</location>
        <topology evidence="1">Multi-pass membrane protein</topology>
    </subcellularLocation>
</comment>
<evidence type="ECO:0000259" key="9">
    <source>
        <dbReference type="Pfam" id="PF16916"/>
    </source>
</evidence>
<dbReference type="PANTHER" id="PTHR43840:SF15">
    <property type="entry name" value="MITOCHONDRIAL METAL TRANSPORTER 1-RELATED"/>
    <property type="match status" value="1"/>
</dbReference>
<proteinExistence type="inferred from homology"/>